<dbReference type="PROSITE" id="PS00062">
    <property type="entry name" value="ALDOKETO_REDUCTASE_2"/>
    <property type="match status" value="1"/>
</dbReference>
<evidence type="ECO:0000313" key="6">
    <source>
        <dbReference type="Proteomes" id="UP001596099"/>
    </source>
</evidence>
<evidence type="ECO:0000256" key="3">
    <source>
        <dbReference type="ARBA" id="ARBA00023002"/>
    </source>
</evidence>
<proteinExistence type="inferred from homology"/>
<accession>A0ABD5RH52</accession>
<comment type="similarity">
    <text evidence="1">Belongs to the aldo/keto reductase family.</text>
</comment>
<dbReference type="GO" id="GO:0016616">
    <property type="term" value="F:oxidoreductase activity, acting on the CH-OH group of donors, NAD or NADP as acceptor"/>
    <property type="evidence" value="ECO:0007669"/>
    <property type="project" value="UniProtKB-ARBA"/>
</dbReference>
<dbReference type="Pfam" id="PF00248">
    <property type="entry name" value="Aldo_ket_red"/>
    <property type="match status" value="1"/>
</dbReference>
<feature type="domain" description="NADP-dependent oxidoreductase" evidence="4">
    <location>
        <begin position="10"/>
        <end position="252"/>
    </location>
</feature>
<comment type="caution">
    <text evidence="5">The sequence shown here is derived from an EMBL/GenBank/DDBJ whole genome shotgun (WGS) entry which is preliminary data.</text>
</comment>
<protein>
    <submittedName>
        <fullName evidence="5">Aldo/keto reductase</fullName>
    </submittedName>
</protein>
<dbReference type="InterPro" id="IPR018170">
    <property type="entry name" value="Aldo/ket_reductase_CS"/>
</dbReference>
<dbReference type="InterPro" id="IPR023210">
    <property type="entry name" value="NADP_OxRdtase_dom"/>
</dbReference>
<dbReference type="Gene3D" id="3.20.20.100">
    <property type="entry name" value="NADP-dependent oxidoreductase domain"/>
    <property type="match status" value="1"/>
</dbReference>
<keyword evidence="2" id="KW-0521">NADP</keyword>
<gene>
    <name evidence="5" type="ORF">ACFPYI_00330</name>
</gene>
<keyword evidence="3" id="KW-0560">Oxidoreductase</keyword>
<dbReference type="Proteomes" id="UP001596099">
    <property type="component" value="Unassembled WGS sequence"/>
</dbReference>
<evidence type="ECO:0000313" key="5">
    <source>
        <dbReference type="EMBL" id="MFC5969765.1"/>
    </source>
</evidence>
<dbReference type="PRINTS" id="PR00069">
    <property type="entry name" value="ALDKETRDTASE"/>
</dbReference>
<evidence type="ECO:0000259" key="4">
    <source>
        <dbReference type="Pfam" id="PF00248"/>
    </source>
</evidence>
<reference evidence="5 6" key="1">
    <citation type="journal article" date="2019" name="Int. J. Syst. Evol. Microbiol.">
        <title>The Global Catalogue of Microorganisms (GCM) 10K type strain sequencing project: providing services to taxonomists for standard genome sequencing and annotation.</title>
        <authorList>
            <consortium name="The Broad Institute Genomics Platform"/>
            <consortium name="The Broad Institute Genome Sequencing Center for Infectious Disease"/>
            <person name="Wu L."/>
            <person name="Ma J."/>
        </authorList>
    </citation>
    <scope>NUCLEOTIDE SEQUENCE [LARGE SCALE GENOMIC DNA]</scope>
    <source>
        <strain evidence="5 6">CGMCC 1.12543</strain>
    </source>
</reference>
<evidence type="ECO:0000256" key="2">
    <source>
        <dbReference type="ARBA" id="ARBA00022857"/>
    </source>
</evidence>
<organism evidence="5 6">
    <name type="scientific">Halomarina salina</name>
    <dbReference type="NCBI Taxonomy" id="1872699"/>
    <lineage>
        <taxon>Archaea</taxon>
        <taxon>Methanobacteriati</taxon>
        <taxon>Methanobacteriota</taxon>
        <taxon>Stenosarchaea group</taxon>
        <taxon>Halobacteria</taxon>
        <taxon>Halobacteriales</taxon>
        <taxon>Natronomonadaceae</taxon>
        <taxon>Halomarina</taxon>
    </lineage>
</organism>
<dbReference type="PIRSF" id="PIRSF000097">
    <property type="entry name" value="AKR"/>
    <property type="match status" value="1"/>
</dbReference>
<dbReference type="PROSITE" id="PS00798">
    <property type="entry name" value="ALDOKETO_REDUCTASE_1"/>
    <property type="match status" value="1"/>
</dbReference>
<dbReference type="InterPro" id="IPR020471">
    <property type="entry name" value="AKR"/>
</dbReference>
<dbReference type="InterPro" id="IPR036812">
    <property type="entry name" value="NAD(P)_OxRdtase_dom_sf"/>
</dbReference>
<dbReference type="RefSeq" id="WP_247418091.1">
    <property type="nucleotide sequence ID" value="NZ_JALLGW010000001.1"/>
</dbReference>
<dbReference type="EMBL" id="JBHSQH010000001">
    <property type="protein sequence ID" value="MFC5969765.1"/>
    <property type="molecule type" value="Genomic_DNA"/>
</dbReference>
<name>A0ABD5RH52_9EURY</name>
<dbReference type="AlphaFoldDB" id="A0ABD5RH52"/>
<sequence>MDQLPRPGLGTSGYEDDEECAENVRTALDVGYRHVDTAQMYDTERAVGEAVADSDVDSEEVFVATKVAPENLAHDDVLETARESADRLGVDSIDLLYVHWPNGAYDAEGTLSAFDELVDEGLVEHVGLSNFTVDLLDEARDVLDAPVFAHQVECHPLLPQDELREYAREDDHSLVAYGPFGRGSIMDDDTIQSVAEDHDLTAHQVALAWSLSKENVVPIPKATGEDHLRANYEARDLDLPQEALDRLDDIDERTRRFDPDDAPWN</sequence>
<dbReference type="PANTHER" id="PTHR43827">
    <property type="entry name" value="2,5-DIKETO-D-GLUCONIC ACID REDUCTASE"/>
    <property type="match status" value="1"/>
</dbReference>
<evidence type="ECO:0000256" key="1">
    <source>
        <dbReference type="ARBA" id="ARBA00007905"/>
    </source>
</evidence>
<keyword evidence="6" id="KW-1185">Reference proteome</keyword>
<dbReference type="SUPFAM" id="SSF51430">
    <property type="entry name" value="NAD(P)-linked oxidoreductase"/>
    <property type="match status" value="1"/>
</dbReference>
<dbReference type="PANTHER" id="PTHR43827:SF3">
    <property type="entry name" value="NADP-DEPENDENT OXIDOREDUCTASE DOMAIN-CONTAINING PROTEIN"/>
    <property type="match status" value="1"/>
</dbReference>